<name>A0ACB9NIG9_BAUVA</name>
<sequence>MNNWPLSADAIGVESFFLLVNFCNSDFYCGICGVCYEQSRLIPFLVVLGPFSSVVRDATEQMGMEVQALAPRMKRVCQEDSMPKMKFYLLKSPSTLVSTITPRALVSRDSVNGLCSHKSIQKIRSCNICL</sequence>
<accession>A0ACB9NIG9</accession>
<comment type="caution">
    <text evidence="1">The sequence shown here is derived from an EMBL/GenBank/DDBJ whole genome shotgun (WGS) entry which is preliminary data.</text>
</comment>
<keyword evidence="2" id="KW-1185">Reference proteome</keyword>
<protein>
    <submittedName>
        <fullName evidence="1">Uncharacterized protein</fullName>
    </submittedName>
</protein>
<evidence type="ECO:0000313" key="1">
    <source>
        <dbReference type="EMBL" id="KAI4336051.1"/>
    </source>
</evidence>
<dbReference type="EMBL" id="CM039431">
    <property type="protein sequence ID" value="KAI4336051.1"/>
    <property type="molecule type" value="Genomic_DNA"/>
</dbReference>
<proteinExistence type="predicted"/>
<reference evidence="1 2" key="1">
    <citation type="journal article" date="2022" name="DNA Res.">
        <title>Chromosomal-level genome assembly of the orchid tree Bauhinia variegata (Leguminosae; Cercidoideae) supports the allotetraploid origin hypothesis of Bauhinia.</title>
        <authorList>
            <person name="Zhong Y."/>
            <person name="Chen Y."/>
            <person name="Zheng D."/>
            <person name="Pang J."/>
            <person name="Liu Y."/>
            <person name="Luo S."/>
            <person name="Meng S."/>
            <person name="Qian L."/>
            <person name="Wei D."/>
            <person name="Dai S."/>
            <person name="Zhou R."/>
        </authorList>
    </citation>
    <scope>NUCLEOTIDE SEQUENCE [LARGE SCALE GENOMIC DNA]</scope>
    <source>
        <strain evidence="1">BV-YZ2020</strain>
    </source>
</reference>
<gene>
    <name evidence="1" type="ORF">L6164_014627</name>
</gene>
<organism evidence="1 2">
    <name type="scientific">Bauhinia variegata</name>
    <name type="common">Purple orchid tree</name>
    <name type="synonym">Phanera variegata</name>
    <dbReference type="NCBI Taxonomy" id="167791"/>
    <lineage>
        <taxon>Eukaryota</taxon>
        <taxon>Viridiplantae</taxon>
        <taxon>Streptophyta</taxon>
        <taxon>Embryophyta</taxon>
        <taxon>Tracheophyta</taxon>
        <taxon>Spermatophyta</taxon>
        <taxon>Magnoliopsida</taxon>
        <taxon>eudicotyledons</taxon>
        <taxon>Gunneridae</taxon>
        <taxon>Pentapetalae</taxon>
        <taxon>rosids</taxon>
        <taxon>fabids</taxon>
        <taxon>Fabales</taxon>
        <taxon>Fabaceae</taxon>
        <taxon>Cercidoideae</taxon>
        <taxon>Cercideae</taxon>
        <taxon>Bauhiniinae</taxon>
        <taxon>Bauhinia</taxon>
    </lineage>
</organism>
<dbReference type="Proteomes" id="UP000828941">
    <property type="component" value="Chromosome 6"/>
</dbReference>
<evidence type="ECO:0000313" key="2">
    <source>
        <dbReference type="Proteomes" id="UP000828941"/>
    </source>
</evidence>